<comment type="caution">
    <text evidence="2">The sequence shown here is derived from an EMBL/GenBank/DDBJ whole genome shotgun (WGS) entry which is preliminary data.</text>
</comment>
<dbReference type="AlphaFoldDB" id="A0A258HK98"/>
<dbReference type="InterPro" id="IPR011644">
    <property type="entry name" value="Heme_NO-bd"/>
</dbReference>
<dbReference type="GO" id="GO:0020037">
    <property type="term" value="F:heme binding"/>
    <property type="evidence" value="ECO:0007669"/>
    <property type="project" value="InterPro"/>
</dbReference>
<dbReference type="Gene3D" id="3.90.1520.10">
    <property type="entry name" value="H-NOX domain"/>
    <property type="match status" value="1"/>
</dbReference>
<evidence type="ECO:0000313" key="3">
    <source>
        <dbReference type="Proteomes" id="UP000216147"/>
    </source>
</evidence>
<proteinExistence type="predicted"/>
<dbReference type="InterPro" id="IPR024096">
    <property type="entry name" value="NO_sig/Golgi_transp_ligand-bd"/>
</dbReference>
<dbReference type="EMBL" id="NCEQ01000006">
    <property type="protein sequence ID" value="OYX57410.1"/>
    <property type="molecule type" value="Genomic_DNA"/>
</dbReference>
<dbReference type="InterPro" id="IPR038158">
    <property type="entry name" value="H-NOX_domain_sf"/>
</dbReference>
<organism evidence="2 3">
    <name type="scientific">Brevundimonas subvibrioides</name>
    <dbReference type="NCBI Taxonomy" id="74313"/>
    <lineage>
        <taxon>Bacteria</taxon>
        <taxon>Pseudomonadati</taxon>
        <taxon>Pseudomonadota</taxon>
        <taxon>Alphaproteobacteria</taxon>
        <taxon>Caulobacterales</taxon>
        <taxon>Caulobacteraceae</taxon>
        <taxon>Brevundimonas</taxon>
    </lineage>
</organism>
<name>A0A258HK98_9CAUL</name>
<protein>
    <submittedName>
        <fullName evidence="2">Heme NO-binding protein</fullName>
    </submittedName>
</protein>
<dbReference type="Proteomes" id="UP000216147">
    <property type="component" value="Unassembled WGS sequence"/>
</dbReference>
<gene>
    <name evidence="2" type="ORF">B7Y86_06820</name>
</gene>
<dbReference type="SUPFAM" id="SSF111126">
    <property type="entry name" value="Ligand-binding domain in the NO signalling and Golgi transport"/>
    <property type="match status" value="1"/>
</dbReference>
<evidence type="ECO:0000313" key="2">
    <source>
        <dbReference type="EMBL" id="OYX57410.1"/>
    </source>
</evidence>
<accession>A0A258HK98</accession>
<dbReference type="Pfam" id="PF07700">
    <property type="entry name" value="HNOB"/>
    <property type="match status" value="1"/>
</dbReference>
<evidence type="ECO:0000259" key="1">
    <source>
        <dbReference type="Pfam" id="PF07700"/>
    </source>
</evidence>
<feature type="domain" description="Heme NO-binding" evidence="1">
    <location>
        <begin position="2"/>
        <end position="160"/>
    </location>
</feature>
<sequence>MKGVIFNLLEQSVQRAFGADTWDTLIESAGVSGAYTSLGNYPDSEIEALVTAAMQALSLDRNQVLRWFGQSAILVLAELYPAFFEGPRSASEFTASVNTIIHAEVRKLYPGAACPYFRISDGTDGRLLMEYLSTRNMCALAQGFVEGAAVWYGEEVMFEHAACTQRGDPHCTFLISWKAARDLGVAAA</sequence>
<reference evidence="2 3" key="1">
    <citation type="submission" date="2017-03" db="EMBL/GenBank/DDBJ databases">
        <title>Lifting the veil on microbial sulfur biogeochemistry in mining wastewaters.</title>
        <authorList>
            <person name="Kantor R.S."/>
            <person name="Colenbrander Nelson T."/>
            <person name="Marshall S."/>
            <person name="Bennett D."/>
            <person name="Apte S."/>
            <person name="Camacho D."/>
            <person name="Thomas B.C."/>
            <person name="Warren L.A."/>
            <person name="Banfield J.F."/>
        </authorList>
    </citation>
    <scope>NUCLEOTIDE SEQUENCE [LARGE SCALE GENOMIC DNA]</scope>
    <source>
        <strain evidence="2">32-68-21</strain>
    </source>
</reference>